<organism evidence="1">
    <name type="scientific">Arundo donax</name>
    <name type="common">Giant reed</name>
    <name type="synonym">Donax arundinaceus</name>
    <dbReference type="NCBI Taxonomy" id="35708"/>
    <lineage>
        <taxon>Eukaryota</taxon>
        <taxon>Viridiplantae</taxon>
        <taxon>Streptophyta</taxon>
        <taxon>Embryophyta</taxon>
        <taxon>Tracheophyta</taxon>
        <taxon>Spermatophyta</taxon>
        <taxon>Magnoliopsida</taxon>
        <taxon>Liliopsida</taxon>
        <taxon>Poales</taxon>
        <taxon>Poaceae</taxon>
        <taxon>PACMAD clade</taxon>
        <taxon>Arundinoideae</taxon>
        <taxon>Arundineae</taxon>
        <taxon>Arundo</taxon>
    </lineage>
</organism>
<protein>
    <submittedName>
        <fullName evidence="1">Uncharacterized protein</fullName>
    </submittedName>
</protein>
<name>A0A0A9AAZ7_ARUDO</name>
<dbReference type="EMBL" id="GBRH01253663">
    <property type="protein sequence ID" value="JAD44232.1"/>
    <property type="molecule type" value="Transcribed_RNA"/>
</dbReference>
<reference evidence="1" key="2">
    <citation type="journal article" date="2015" name="Data Brief">
        <title>Shoot transcriptome of the giant reed, Arundo donax.</title>
        <authorList>
            <person name="Barrero R.A."/>
            <person name="Guerrero F.D."/>
            <person name="Moolhuijzen P."/>
            <person name="Goolsby J.A."/>
            <person name="Tidwell J."/>
            <person name="Bellgard S.E."/>
            <person name="Bellgard M.I."/>
        </authorList>
    </citation>
    <scope>NUCLEOTIDE SEQUENCE</scope>
    <source>
        <tissue evidence="1">Shoot tissue taken approximately 20 cm above the soil surface</tissue>
    </source>
</reference>
<sequence>MALSPPSSYEIVITNLE</sequence>
<reference evidence="1" key="1">
    <citation type="submission" date="2014-09" db="EMBL/GenBank/DDBJ databases">
        <authorList>
            <person name="Magalhaes I.L.F."/>
            <person name="Oliveira U."/>
            <person name="Santos F.R."/>
            <person name="Vidigal T.H.D.A."/>
            <person name="Brescovit A.D."/>
            <person name="Santos A.J."/>
        </authorList>
    </citation>
    <scope>NUCLEOTIDE SEQUENCE</scope>
    <source>
        <tissue evidence="1">Shoot tissue taken approximately 20 cm above the soil surface</tissue>
    </source>
</reference>
<dbReference type="AlphaFoldDB" id="A0A0A9AAZ7"/>
<accession>A0A0A9AAZ7</accession>
<proteinExistence type="predicted"/>
<evidence type="ECO:0000313" key="1">
    <source>
        <dbReference type="EMBL" id="JAD44232.1"/>
    </source>
</evidence>